<dbReference type="Proteomes" id="UP000269974">
    <property type="component" value="Unassembled WGS sequence"/>
</dbReference>
<dbReference type="PROSITE" id="PS51257">
    <property type="entry name" value="PROKAR_LIPOPROTEIN"/>
    <property type="match status" value="1"/>
</dbReference>
<evidence type="ECO:0000259" key="2">
    <source>
        <dbReference type="Pfam" id="PF01471"/>
    </source>
</evidence>
<keyword evidence="1" id="KW-0472">Membrane</keyword>
<sequence>MAPKTQLTRSALIYGGVTVLLCACSLVAALLLGRNVPTSLDRVNTKPQPIAAMVTPARDTYTHPAQLTVEFADPPPVVSTAESGLITKVNIQPGEQLSPGDLVFRINGVGVMAYAGETVFYRALTRGDTGPDVAGLQTALNQILDGPPLATDGKFGLRTETRVEKLQRALGVEEPDGVFEPQYLLRIPSNPYPVAENKIAEGREVPSVGESVLLGAWTISNAIVQPAPGFQGPEGDYLFRVSGKEIAATLNSGQWTITDVEALAAVSSKPVEANRLVHEGQLVSLVEEEQLAVPAAAIIADPRSRAGTANNAASAENICVALADATHTKVPVEIVGVSADGRPYIRGQITAGTQILLNPGEVLPDLSCP</sequence>
<evidence type="ECO:0000256" key="1">
    <source>
        <dbReference type="SAM" id="Phobius"/>
    </source>
</evidence>
<reference evidence="3 4" key="1">
    <citation type="submission" date="2018-11" db="EMBL/GenBank/DDBJ databases">
        <authorList>
            <consortium name="Pathogen Informatics"/>
        </authorList>
    </citation>
    <scope>NUCLEOTIDE SEQUENCE [LARGE SCALE GENOMIC DNA]</scope>
    <source>
        <strain evidence="3 4">NCTC10327</strain>
    </source>
</reference>
<keyword evidence="1" id="KW-1133">Transmembrane helix</keyword>
<evidence type="ECO:0000313" key="3">
    <source>
        <dbReference type="EMBL" id="VDG76419.1"/>
    </source>
</evidence>
<dbReference type="InterPro" id="IPR036365">
    <property type="entry name" value="PGBD-like_sf"/>
</dbReference>
<gene>
    <name evidence="3" type="ORF">NCTC10327_01060</name>
</gene>
<name>A0A7Z8Y8U3_9ACTO</name>
<proteinExistence type="predicted"/>
<keyword evidence="1" id="KW-0812">Transmembrane</keyword>
<dbReference type="AlphaFoldDB" id="A0A7Z8Y8U3"/>
<organism evidence="3 4">
    <name type="scientific">Actinobaculum suis</name>
    <dbReference type="NCBI Taxonomy" id="1657"/>
    <lineage>
        <taxon>Bacteria</taxon>
        <taxon>Bacillati</taxon>
        <taxon>Actinomycetota</taxon>
        <taxon>Actinomycetes</taxon>
        <taxon>Actinomycetales</taxon>
        <taxon>Actinomycetaceae</taxon>
        <taxon>Actinobaculum</taxon>
    </lineage>
</organism>
<evidence type="ECO:0000313" key="4">
    <source>
        <dbReference type="Proteomes" id="UP000269974"/>
    </source>
</evidence>
<dbReference type="Gene3D" id="1.10.101.10">
    <property type="entry name" value="PGBD-like superfamily/PGBD"/>
    <property type="match status" value="1"/>
</dbReference>
<feature type="domain" description="Peptidoglycan binding-like" evidence="2">
    <location>
        <begin position="129"/>
        <end position="182"/>
    </location>
</feature>
<dbReference type="RefSeq" id="WP_185934010.1">
    <property type="nucleotide sequence ID" value="NZ_UYIO01000001.1"/>
</dbReference>
<dbReference type="EMBL" id="UYIO01000001">
    <property type="protein sequence ID" value="VDG76419.1"/>
    <property type="molecule type" value="Genomic_DNA"/>
</dbReference>
<feature type="transmembrane region" description="Helical" evidence="1">
    <location>
        <begin position="12"/>
        <end position="32"/>
    </location>
</feature>
<comment type="caution">
    <text evidence="3">The sequence shown here is derived from an EMBL/GenBank/DDBJ whole genome shotgun (WGS) entry which is preliminary data.</text>
</comment>
<dbReference type="Pfam" id="PF01471">
    <property type="entry name" value="PG_binding_1"/>
    <property type="match status" value="1"/>
</dbReference>
<protein>
    <recommendedName>
        <fullName evidence="2">Peptidoglycan binding-like domain-containing protein</fullName>
    </recommendedName>
</protein>
<dbReference type="InterPro" id="IPR002477">
    <property type="entry name" value="Peptidoglycan-bd-like"/>
</dbReference>
<dbReference type="InterPro" id="IPR036366">
    <property type="entry name" value="PGBDSf"/>
</dbReference>
<dbReference type="SUPFAM" id="SSF47090">
    <property type="entry name" value="PGBD-like"/>
    <property type="match status" value="1"/>
</dbReference>
<accession>A0A7Z8Y8U3</accession>